<evidence type="ECO:0000256" key="6">
    <source>
        <dbReference type="ARBA" id="ARBA00022764"/>
    </source>
</evidence>
<evidence type="ECO:0000256" key="2">
    <source>
        <dbReference type="ARBA" id="ARBA00004418"/>
    </source>
</evidence>
<dbReference type="PROSITE" id="PS01157">
    <property type="entry name" value="ACID_PHOSPH_CL_A"/>
    <property type="match status" value="1"/>
</dbReference>
<keyword evidence="7 8" id="KW-0378">Hydrolase</keyword>
<evidence type="ECO:0000313" key="10">
    <source>
        <dbReference type="EMBL" id="HAC6958029.1"/>
    </source>
</evidence>
<dbReference type="InterPro" id="IPR000326">
    <property type="entry name" value="PAP2/HPO"/>
</dbReference>
<dbReference type="SUPFAM" id="SSF48317">
    <property type="entry name" value="Acid phosphatase/Vanadium-dependent haloperoxidase"/>
    <property type="match status" value="1"/>
</dbReference>
<dbReference type="AlphaFoldDB" id="A0A702L8H0"/>
<keyword evidence="5" id="KW-0732">Signal</keyword>
<evidence type="ECO:0000256" key="8">
    <source>
        <dbReference type="PIRNR" id="PIRNR000897"/>
    </source>
</evidence>
<gene>
    <name evidence="10" type="ORF">G0D52_17105</name>
</gene>
<keyword evidence="6" id="KW-0574">Periplasm</keyword>
<evidence type="ECO:0000256" key="4">
    <source>
        <dbReference type="ARBA" id="ARBA00012646"/>
    </source>
</evidence>
<proteinExistence type="inferred from homology"/>
<sequence length="253" mass="28830">MNLNENRYLLFFLPLIVVKYSSADTVQPFHSSEESVNSQFYLPPPPGNDDPAFRYDKDAYFRGYAMKNSPRWKQAAMDADVSVENIAKIFSPVVGAKINPKDTPETWNMLQNLLKMGGYYATASAKKYYMRTRPFVLFNHSTCRPEDENTLRKDGSYPSGHTAYGTLLALVLSQARPERAQELARRGWEFGQSRVICGAHWQSDVDAGRYVGAVEFARLQTIPAFQKSLAKVREELNDKNNLLSKEDHPKLNY</sequence>
<dbReference type="GO" id="GO:0003993">
    <property type="term" value="F:acid phosphatase activity"/>
    <property type="evidence" value="ECO:0007669"/>
    <property type="project" value="UniProtKB-EC"/>
</dbReference>
<evidence type="ECO:0000256" key="3">
    <source>
        <dbReference type="ARBA" id="ARBA00009017"/>
    </source>
</evidence>
<dbReference type="EMBL" id="DAAMJU010000034">
    <property type="protein sequence ID" value="HAC6958029.1"/>
    <property type="molecule type" value="Genomic_DNA"/>
</dbReference>
<dbReference type="CDD" id="cd03397">
    <property type="entry name" value="PAP2_acid_phosphatase"/>
    <property type="match status" value="1"/>
</dbReference>
<dbReference type="EC" id="3.1.3.2" evidence="4 8"/>
<name>A0A702L8H0_SALET</name>
<comment type="similarity">
    <text evidence="3 8">Belongs to the class A bacterial acid phosphatase family.</text>
</comment>
<dbReference type="GO" id="GO:0030288">
    <property type="term" value="C:outer membrane-bounded periplasmic space"/>
    <property type="evidence" value="ECO:0007669"/>
    <property type="project" value="InterPro"/>
</dbReference>
<dbReference type="PIRSF" id="PIRSF000897">
    <property type="entry name" value="Acid_Ptase_ClsA"/>
    <property type="match status" value="1"/>
</dbReference>
<organism evidence="10">
    <name type="scientific">Salmonella enterica I</name>
    <dbReference type="NCBI Taxonomy" id="59201"/>
    <lineage>
        <taxon>Bacteria</taxon>
        <taxon>Pseudomonadati</taxon>
        <taxon>Pseudomonadota</taxon>
        <taxon>Gammaproteobacteria</taxon>
        <taxon>Enterobacterales</taxon>
        <taxon>Enterobacteriaceae</taxon>
        <taxon>Salmonella</taxon>
    </lineage>
</organism>
<protein>
    <recommendedName>
        <fullName evidence="4 8">Acid phosphatase</fullName>
        <ecNumber evidence="4 8">3.1.3.2</ecNumber>
    </recommendedName>
</protein>
<reference evidence="10" key="1">
    <citation type="journal article" date="2018" name="Genome Biol.">
        <title>SKESA: strategic k-mer extension for scrupulous assemblies.</title>
        <authorList>
            <person name="Souvorov A."/>
            <person name="Agarwala R."/>
            <person name="Lipman D.J."/>
        </authorList>
    </citation>
    <scope>NUCLEOTIDE SEQUENCE</scope>
    <source>
        <strain evidence="10">13-2002</strain>
    </source>
</reference>
<reference evidence="10" key="2">
    <citation type="submission" date="2018-07" db="EMBL/GenBank/DDBJ databases">
        <authorList>
            <consortium name="NCBI Pathogen Detection Project"/>
        </authorList>
    </citation>
    <scope>NUCLEOTIDE SEQUENCE</scope>
    <source>
        <strain evidence="10">13-2002</strain>
    </source>
</reference>
<dbReference type="SMART" id="SM00014">
    <property type="entry name" value="acidPPc"/>
    <property type="match status" value="1"/>
</dbReference>
<dbReference type="InterPro" id="IPR001011">
    <property type="entry name" value="Acid_Pase_classA_bac"/>
</dbReference>
<comment type="caution">
    <text evidence="10">The sequence shown here is derived from an EMBL/GenBank/DDBJ whole genome shotgun (WGS) entry which is preliminary data.</text>
</comment>
<dbReference type="Pfam" id="PF01569">
    <property type="entry name" value="PAP2"/>
    <property type="match status" value="1"/>
</dbReference>
<accession>A0A702L8H0</accession>
<comment type="catalytic activity">
    <reaction evidence="1 8">
        <text>a phosphate monoester + H2O = an alcohol + phosphate</text>
        <dbReference type="Rhea" id="RHEA:15017"/>
        <dbReference type="ChEBI" id="CHEBI:15377"/>
        <dbReference type="ChEBI" id="CHEBI:30879"/>
        <dbReference type="ChEBI" id="CHEBI:43474"/>
        <dbReference type="ChEBI" id="CHEBI:67140"/>
        <dbReference type="EC" id="3.1.3.2"/>
    </reaction>
</comment>
<evidence type="ECO:0000256" key="1">
    <source>
        <dbReference type="ARBA" id="ARBA00000032"/>
    </source>
</evidence>
<dbReference type="InterPro" id="IPR036938">
    <property type="entry name" value="PAP2/HPO_sf"/>
</dbReference>
<evidence type="ECO:0000256" key="5">
    <source>
        <dbReference type="ARBA" id="ARBA00022729"/>
    </source>
</evidence>
<comment type="subcellular location">
    <subcellularLocation>
        <location evidence="2">Periplasm</location>
    </subcellularLocation>
</comment>
<feature type="domain" description="Phosphatidic acid phosphatase type 2/haloperoxidase" evidence="9">
    <location>
        <begin position="108"/>
        <end position="220"/>
    </location>
</feature>
<evidence type="ECO:0000259" key="9">
    <source>
        <dbReference type="SMART" id="SM00014"/>
    </source>
</evidence>
<dbReference type="PRINTS" id="PR00483">
    <property type="entry name" value="BACPHPHTASE"/>
</dbReference>
<dbReference type="InterPro" id="IPR018296">
    <property type="entry name" value="Acid_Pase_classA_bac_CS"/>
</dbReference>
<evidence type="ECO:0000256" key="7">
    <source>
        <dbReference type="ARBA" id="ARBA00022801"/>
    </source>
</evidence>
<dbReference type="Gene3D" id="1.20.144.10">
    <property type="entry name" value="Phosphatidic acid phosphatase type 2/haloperoxidase"/>
    <property type="match status" value="1"/>
</dbReference>